<evidence type="ECO:0000313" key="1">
    <source>
        <dbReference type="EMBL" id="KKL08970.1"/>
    </source>
</evidence>
<accession>A0A0F9AHU4</accession>
<dbReference type="AlphaFoldDB" id="A0A0F9AHU4"/>
<protein>
    <submittedName>
        <fullName evidence="1">Uncharacterized protein</fullName>
    </submittedName>
</protein>
<dbReference type="EMBL" id="LAZR01042670">
    <property type="protein sequence ID" value="KKL08970.1"/>
    <property type="molecule type" value="Genomic_DNA"/>
</dbReference>
<proteinExistence type="predicted"/>
<gene>
    <name evidence="1" type="ORF">LCGC14_2570540</name>
</gene>
<reference evidence="1" key="1">
    <citation type="journal article" date="2015" name="Nature">
        <title>Complex archaea that bridge the gap between prokaryotes and eukaryotes.</title>
        <authorList>
            <person name="Spang A."/>
            <person name="Saw J.H."/>
            <person name="Jorgensen S.L."/>
            <person name="Zaremba-Niedzwiedzka K."/>
            <person name="Martijn J."/>
            <person name="Lind A.E."/>
            <person name="van Eijk R."/>
            <person name="Schleper C."/>
            <person name="Guy L."/>
            <person name="Ettema T.J."/>
        </authorList>
    </citation>
    <scope>NUCLEOTIDE SEQUENCE</scope>
</reference>
<organism evidence="1">
    <name type="scientific">marine sediment metagenome</name>
    <dbReference type="NCBI Taxonomy" id="412755"/>
    <lineage>
        <taxon>unclassified sequences</taxon>
        <taxon>metagenomes</taxon>
        <taxon>ecological metagenomes</taxon>
    </lineage>
</organism>
<sequence>MTALGAVSTNKEIVPNAGVKVIQVVTPATVDDGDTITVDLSKFGCTNIHGIMGFEETTLGQVVITQAPTTTVSSSTLTITIGGSADNLVRTFILYAY</sequence>
<comment type="caution">
    <text evidence="1">The sequence shown here is derived from an EMBL/GenBank/DDBJ whole genome shotgun (WGS) entry which is preliminary data.</text>
</comment>
<name>A0A0F9AHU4_9ZZZZ</name>